<dbReference type="InterPro" id="IPR053151">
    <property type="entry name" value="RNase_H-like"/>
</dbReference>
<dbReference type="Pfam" id="PF13456">
    <property type="entry name" value="RVT_3"/>
    <property type="match status" value="1"/>
</dbReference>
<evidence type="ECO:0000259" key="1">
    <source>
        <dbReference type="Pfam" id="PF13456"/>
    </source>
</evidence>
<evidence type="ECO:0000313" key="2">
    <source>
        <dbReference type="EnsemblPlants" id="TuG1812G0600000807.01.T01.cds362555"/>
    </source>
</evidence>
<proteinExistence type="predicted"/>
<dbReference type="InterPro" id="IPR036397">
    <property type="entry name" value="RNaseH_sf"/>
</dbReference>
<keyword evidence="3" id="KW-1185">Reference proteome</keyword>
<reference evidence="2" key="2">
    <citation type="submission" date="2018-03" db="EMBL/GenBank/DDBJ databases">
        <title>The Triticum urartu genome reveals the dynamic nature of wheat genome evolution.</title>
        <authorList>
            <person name="Ling H."/>
            <person name="Ma B."/>
            <person name="Shi X."/>
            <person name="Liu H."/>
            <person name="Dong L."/>
            <person name="Sun H."/>
            <person name="Cao Y."/>
            <person name="Gao Q."/>
            <person name="Zheng S."/>
            <person name="Li Y."/>
            <person name="Yu Y."/>
            <person name="Du H."/>
            <person name="Qi M."/>
            <person name="Li Y."/>
            <person name="Yu H."/>
            <person name="Cui Y."/>
            <person name="Wang N."/>
            <person name="Chen C."/>
            <person name="Wu H."/>
            <person name="Zhao Y."/>
            <person name="Zhang J."/>
            <person name="Li Y."/>
            <person name="Zhou W."/>
            <person name="Zhang B."/>
            <person name="Hu W."/>
            <person name="Eijk M."/>
            <person name="Tang J."/>
            <person name="Witsenboer H."/>
            <person name="Zhao S."/>
            <person name="Li Z."/>
            <person name="Zhang A."/>
            <person name="Wang D."/>
            <person name="Liang C."/>
        </authorList>
    </citation>
    <scope>NUCLEOTIDE SEQUENCE [LARGE SCALE GENOMIC DNA]</scope>
    <source>
        <strain evidence="2">cv. G1812</strain>
    </source>
</reference>
<dbReference type="PANTHER" id="PTHR47723">
    <property type="entry name" value="OS05G0353850 PROTEIN"/>
    <property type="match status" value="1"/>
</dbReference>
<dbReference type="EnsemblPlants" id="TuG1812G0600000807.01.T01">
    <property type="protein sequence ID" value="TuG1812G0600000807.01.T01.cds362555"/>
    <property type="gene ID" value="TuG1812G0600000807.01"/>
</dbReference>
<name>A0A8R7UNJ7_TRIUA</name>
<dbReference type="InterPro" id="IPR044730">
    <property type="entry name" value="RNase_H-like_dom_plant"/>
</dbReference>
<dbReference type="GO" id="GO:0004523">
    <property type="term" value="F:RNA-DNA hybrid ribonuclease activity"/>
    <property type="evidence" value="ECO:0007669"/>
    <property type="project" value="InterPro"/>
</dbReference>
<dbReference type="Proteomes" id="UP000015106">
    <property type="component" value="Chromosome 6"/>
</dbReference>
<sequence>MVGHQGASLVELRRAEIKNGKKPQGQYGGSIRKITECNGTHVNQTELRSSVPTHTERSKWQPPAEGIWKLNTDTSFLSNTRDSAAGFIARTNEGVVVLAGGQRLQACEDPEEAEFAAVAHGLAVLSKYYRGPVCVESDCASIVTLLNNRACNRSARFARVADIWHFENVFKEVSFRDVRRSSYKMAHELVAQARRQGDYLIIGDVPLSLRRILMEDCNSSPNVI</sequence>
<dbReference type="PANTHER" id="PTHR47723:SF24">
    <property type="entry name" value="RNASE H TYPE-1 DOMAIN-CONTAINING PROTEIN"/>
    <property type="match status" value="1"/>
</dbReference>
<dbReference type="InterPro" id="IPR012337">
    <property type="entry name" value="RNaseH-like_sf"/>
</dbReference>
<reference evidence="3" key="1">
    <citation type="journal article" date="2013" name="Nature">
        <title>Draft genome of the wheat A-genome progenitor Triticum urartu.</title>
        <authorList>
            <person name="Ling H.Q."/>
            <person name="Zhao S."/>
            <person name="Liu D."/>
            <person name="Wang J."/>
            <person name="Sun H."/>
            <person name="Zhang C."/>
            <person name="Fan H."/>
            <person name="Li D."/>
            <person name="Dong L."/>
            <person name="Tao Y."/>
            <person name="Gao C."/>
            <person name="Wu H."/>
            <person name="Li Y."/>
            <person name="Cui Y."/>
            <person name="Guo X."/>
            <person name="Zheng S."/>
            <person name="Wang B."/>
            <person name="Yu K."/>
            <person name="Liang Q."/>
            <person name="Yang W."/>
            <person name="Lou X."/>
            <person name="Chen J."/>
            <person name="Feng M."/>
            <person name="Jian J."/>
            <person name="Zhang X."/>
            <person name="Luo G."/>
            <person name="Jiang Y."/>
            <person name="Liu J."/>
            <person name="Wang Z."/>
            <person name="Sha Y."/>
            <person name="Zhang B."/>
            <person name="Wu H."/>
            <person name="Tang D."/>
            <person name="Shen Q."/>
            <person name="Xue P."/>
            <person name="Zou S."/>
            <person name="Wang X."/>
            <person name="Liu X."/>
            <person name="Wang F."/>
            <person name="Yang Y."/>
            <person name="An X."/>
            <person name="Dong Z."/>
            <person name="Zhang K."/>
            <person name="Zhang X."/>
            <person name="Luo M.C."/>
            <person name="Dvorak J."/>
            <person name="Tong Y."/>
            <person name="Wang J."/>
            <person name="Yang H."/>
            <person name="Li Z."/>
            <person name="Wang D."/>
            <person name="Zhang A."/>
            <person name="Wang J."/>
        </authorList>
    </citation>
    <scope>NUCLEOTIDE SEQUENCE</scope>
    <source>
        <strain evidence="3">cv. G1812</strain>
    </source>
</reference>
<evidence type="ECO:0000313" key="3">
    <source>
        <dbReference type="Proteomes" id="UP000015106"/>
    </source>
</evidence>
<dbReference type="AlphaFoldDB" id="A0A8R7UNJ7"/>
<dbReference type="GO" id="GO:0003676">
    <property type="term" value="F:nucleic acid binding"/>
    <property type="evidence" value="ECO:0007669"/>
    <property type="project" value="InterPro"/>
</dbReference>
<protein>
    <recommendedName>
        <fullName evidence="1">RNase H type-1 domain-containing protein</fullName>
    </recommendedName>
</protein>
<organism evidence="2 3">
    <name type="scientific">Triticum urartu</name>
    <name type="common">Red wild einkorn</name>
    <name type="synonym">Crithodium urartu</name>
    <dbReference type="NCBI Taxonomy" id="4572"/>
    <lineage>
        <taxon>Eukaryota</taxon>
        <taxon>Viridiplantae</taxon>
        <taxon>Streptophyta</taxon>
        <taxon>Embryophyta</taxon>
        <taxon>Tracheophyta</taxon>
        <taxon>Spermatophyta</taxon>
        <taxon>Magnoliopsida</taxon>
        <taxon>Liliopsida</taxon>
        <taxon>Poales</taxon>
        <taxon>Poaceae</taxon>
        <taxon>BOP clade</taxon>
        <taxon>Pooideae</taxon>
        <taxon>Triticodae</taxon>
        <taxon>Triticeae</taxon>
        <taxon>Triticinae</taxon>
        <taxon>Triticum</taxon>
    </lineage>
</organism>
<dbReference type="SUPFAM" id="SSF53098">
    <property type="entry name" value="Ribonuclease H-like"/>
    <property type="match status" value="1"/>
</dbReference>
<feature type="domain" description="RNase H type-1" evidence="1">
    <location>
        <begin position="71"/>
        <end position="192"/>
    </location>
</feature>
<dbReference type="CDD" id="cd06222">
    <property type="entry name" value="RNase_H_like"/>
    <property type="match status" value="1"/>
</dbReference>
<dbReference type="InterPro" id="IPR002156">
    <property type="entry name" value="RNaseH_domain"/>
</dbReference>
<reference evidence="2" key="3">
    <citation type="submission" date="2022-06" db="UniProtKB">
        <authorList>
            <consortium name="EnsemblPlants"/>
        </authorList>
    </citation>
    <scope>IDENTIFICATION</scope>
</reference>
<dbReference type="Gene3D" id="3.30.420.10">
    <property type="entry name" value="Ribonuclease H-like superfamily/Ribonuclease H"/>
    <property type="match status" value="1"/>
</dbReference>
<accession>A0A8R7UNJ7</accession>
<dbReference type="Gramene" id="TuG1812G0600000807.01.T01">
    <property type="protein sequence ID" value="TuG1812G0600000807.01.T01.cds362555"/>
    <property type="gene ID" value="TuG1812G0600000807.01"/>
</dbReference>